<comment type="caution">
    <text evidence="1">The sequence shown here is derived from an EMBL/GenBank/DDBJ whole genome shotgun (WGS) entry which is preliminary data.</text>
</comment>
<evidence type="ECO:0000313" key="1">
    <source>
        <dbReference type="EMBL" id="TPQ21252.1"/>
    </source>
</evidence>
<protein>
    <submittedName>
        <fullName evidence="1">Uncharacterized protein</fullName>
    </submittedName>
</protein>
<reference evidence="1 2" key="1">
    <citation type="submission" date="2019-06" db="EMBL/GenBank/DDBJ databases">
        <title>Streptomyces sporangiiformans sp. nov., a novel actinomycete isolated from soil in Mount Song.</title>
        <authorList>
            <person name="Han L."/>
        </authorList>
    </citation>
    <scope>NUCLEOTIDE SEQUENCE [LARGE SCALE GENOMIC DNA]</scope>
    <source>
        <strain evidence="1 2">NEAU-SSA 1</strain>
    </source>
</reference>
<accession>A0A505DF61</accession>
<dbReference type="RefSeq" id="WP_119101216.1">
    <property type="nucleotide sequence ID" value="NZ_QXMJ01000123.1"/>
</dbReference>
<dbReference type="OrthoDB" id="21568at2"/>
<dbReference type="AlphaFoldDB" id="A0A505DF61"/>
<proteinExistence type="predicted"/>
<gene>
    <name evidence="1" type="ORF">FGD71_016580</name>
</gene>
<keyword evidence="2" id="KW-1185">Reference proteome</keyword>
<name>A0A505DF61_9ACTN</name>
<organism evidence="1 2">
    <name type="scientific">Streptomyces sporangiiformans</name>
    <dbReference type="NCBI Taxonomy" id="2315329"/>
    <lineage>
        <taxon>Bacteria</taxon>
        <taxon>Bacillati</taxon>
        <taxon>Actinomycetota</taxon>
        <taxon>Actinomycetes</taxon>
        <taxon>Kitasatosporales</taxon>
        <taxon>Streptomycetaceae</taxon>
        <taxon>Streptomyces</taxon>
    </lineage>
</organism>
<evidence type="ECO:0000313" key="2">
    <source>
        <dbReference type="Proteomes" id="UP000317378"/>
    </source>
</evidence>
<dbReference type="Proteomes" id="UP000317378">
    <property type="component" value="Unassembled WGS sequence"/>
</dbReference>
<sequence>MGFPAPHIQDVVTSYLRQHPEEQALLQLLLDRIAAGRGVTRRTDFDGHVTTSEAVSDPRF</sequence>
<dbReference type="EMBL" id="VCHX02000123">
    <property type="protein sequence ID" value="TPQ21252.1"/>
    <property type="molecule type" value="Genomic_DNA"/>
</dbReference>